<evidence type="ECO:0000313" key="1">
    <source>
        <dbReference type="EMBL" id="CAH6719064.1"/>
    </source>
</evidence>
<proteinExistence type="predicted"/>
<dbReference type="EMBL" id="CALSDN010000002">
    <property type="protein sequence ID" value="CAH6719064.1"/>
    <property type="molecule type" value="Genomic_DNA"/>
</dbReference>
<evidence type="ECO:0000313" key="2">
    <source>
        <dbReference type="Proteomes" id="UP001152531"/>
    </source>
</evidence>
<keyword evidence="2" id="KW-1185">Reference proteome</keyword>
<reference evidence="1" key="1">
    <citation type="submission" date="2022-06" db="EMBL/GenBank/DDBJ databases">
        <authorList>
            <person name="Legras J.-L."/>
            <person name="Devillers H."/>
            <person name="Grondin C."/>
        </authorList>
    </citation>
    <scope>NUCLEOTIDE SEQUENCE</scope>
    <source>
        <strain evidence="1">CLIB 1444</strain>
    </source>
</reference>
<organism evidence="1 2">
    <name type="scientific">[Candida] jaroonii</name>
    <dbReference type="NCBI Taxonomy" id="467808"/>
    <lineage>
        <taxon>Eukaryota</taxon>
        <taxon>Fungi</taxon>
        <taxon>Dikarya</taxon>
        <taxon>Ascomycota</taxon>
        <taxon>Saccharomycotina</taxon>
        <taxon>Pichiomycetes</taxon>
        <taxon>Debaryomycetaceae</taxon>
        <taxon>Yamadazyma</taxon>
    </lineage>
</organism>
<accession>A0ACA9Y2L8</accession>
<comment type="caution">
    <text evidence="1">The sequence shown here is derived from an EMBL/GenBank/DDBJ whole genome shotgun (WGS) entry which is preliminary data.</text>
</comment>
<protein>
    <submittedName>
        <fullName evidence="1">High-affinity nicotinic acid transporter</fullName>
    </submittedName>
</protein>
<sequence length="481" mass="53798">MSSKEKAIHEQEIVETNDRVDTLNLEIDPKDERKFLIKMDFRLMPLFCMMFFFSYLTRSNLGNAKIAGLMEDLNLTDSQFSTASSVLYSTYITAQIPGVLLMKKFKARANWYLGLMMICFSLVTLFAVFLDNFGGLITHRVLIGLFEGSFFSCMSVYISDCYFPHELGKRFAYLFSASAISSSFGGLIGTGITKIEGGPLAKWRYLYLIEGLLNFVAALVVIWKLPPDASTIFKTEKEQEIFRIRDIKRKHFMGNEEFSFRNVLQSFKSVKTYTSIVIQFCQDICMYGFTTFLSSILKLGLGFDSLQAQYLTIPVYVLAGIILIIAAALADKWRIRGPLIVFLNLFSIAGYSVILGCKNDALKYFGCFLITVSLFSNVSLNESWLAVNSAPADRRAASIGANQTFGNAAGIIAPLVYRAAPYTLGHAFSLGCMVVAALVALGQHFMFKRINAKRLSLLDTAEDEEIEIAKGDLSVTYKFIT</sequence>
<dbReference type="Proteomes" id="UP001152531">
    <property type="component" value="Unassembled WGS sequence"/>
</dbReference>
<gene>
    <name evidence="1" type="ORF">CLIB1444_02S00144</name>
</gene>
<name>A0ACA9Y2L8_9ASCO</name>